<name>A0A6A5SI76_9PLEO</name>
<organism evidence="2 3">
    <name type="scientific">Clathrospora elynae</name>
    <dbReference type="NCBI Taxonomy" id="706981"/>
    <lineage>
        <taxon>Eukaryota</taxon>
        <taxon>Fungi</taxon>
        <taxon>Dikarya</taxon>
        <taxon>Ascomycota</taxon>
        <taxon>Pezizomycotina</taxon>
        <taxon>Dothideomycetes</taxon>
        <taxon>Pleosporomycetidae</taxon>
        <taxon>Pleosporales</taxon>
        <taxon>Diademaceae</taxon>
        <taxon>Clathrospora</taxon>
    </lineage>
</organism>
<keyword evidence="3" id="KW-1185">Reference proteome</keyword>
<feature type="region of interest" description="Disordered" evidence="1">
    <location>
        <begin position="176"/>
        <end position="276"/>
    </location>
</feature>
<dbReference type="AlphaFoldDB" id="A0A6A5SI76"/>
<evidence type="ECO:0000313" key="3">
    <source>
        <dbReference type="Proteomes" id="UP000800038"/>
    </source>
</evidence>
<feature type="region of interest" description="Disordered" evidence="1">
    <location>
        <begin position="400"/>
        <end position="426"/>
    </location>
</feature>
<feature type="compositionally biased region" description="Basic and acidic residues" evidence="1">
    <location>
        <begin position="238"/>
        <end position="248"/>
    </location>
</feature>
<evidence type="ECO:0000313" key="2">
    <source>
        <dbReference type="EMBL" id="KAF1940345.1"/>
    </source>
</evidence>
<dbReference type="Proteomes" id="UP000800038">
    <property type="component" value="Unassembled WGS sequence"/>
</dbReference>
<gene>
    <name evidence="2" type="ORF">EJ02DRAFT_494903</name>
</gene>
<protein>
    <recommendedName>
        <fullName evidence="4">RRM domain-containing protein</fullName>
    </recommendedName>
</protein>
<proteinExistence type="predicted"/>
<evidence type="ECO:0000256" key="1">
    <source>
        <dbReference type="SAM" id="MobiDB-lite"/>
    </source>
</evidence>
<dbReference type="GO" id="GO:0003676">
    <property type="term" value="F:nucleic acid binding"/>
    <property type="evidence" value="ECO:0007669"/>
    <property type="project" value="InterPro"/>
</dbReference>
<reference evidence="2" key="1">
    <citation type="journal article" date="2020" name="Stud. Mycol.">
        <title>101 Dothideomycetes genomes: a test case for predicting lifestyles and emergence of pathogens.</title>
        <authorList>
            <person name="Haridas S."/>
            <person name="Albert R."/>
            <person name="Binder M."/>
            <person name="Bloem J."/>
            <person name="Labutti K."/>
            <person name="Salamov A."/>
            <person name="Andreopoulos B."/>
            <person name="Baker S."/>
            <person name="Barry K."/>
            <person name="Bills G."/>
            <person name="Bluhm B."/>
            <person name="Cannon C."/>
            <person name="Castanera R."/>
            <person name="Culley D."/>
            <person name="Daum C."/>
            <person name="Ezra D."/>
            <person name="Gonzalez J."/>
            <person name="Henrissat B."/>
            <person name="Kuo A."/>
            <person name="Liang C."/>
            <person name="Lipzen A."/>
            <person name="Lutzoni F."/>
            <person name="Magnuson J."/>
            <person name="Mondo S."/>
            <person name="Nolan M."/>
            <person name="Ohm R."/>
            <person name="Pangilinan J."/>
            <person name="Park H.-J."/>
            <person name="Ramirez L."/>
            <person name="Alfaro M."/>
            <person name="Sun H."/>
            <person name="Tritt A."/>
            <person name="Yoshinaga Y."/>
            <person name="Zwiers L.-H."/>
            <person name="Turgeon B."/>
            <person name="Goodwin S."/>
            <person name="Spatafora J."/>
            <person name="Crous P."/>
            <person name="Grigoriev I."/>
        </authorList>
    </citation>
    <scope>NUCLEOTIDE SEQUENCE</scope>
    <source>
        <strain evidence="2">CBS 161.51</strain>
    </source>
</reference>
<dbReference type="EMBL" id="ML976064">
    <property type="protein sequence ID" value="KAF1940345.1"/>
    <property type="molecule type" value="Genomic_DNA"/>
</dbReference>
<evidence type="ECO:0008006" key="4">
    <source>
        <dbReference type="Google" id="ProtNLM"/>
    </source>
</evidence>
<feature type="compositionally biased region" description="Low complexity" evidence="1">
    <location>
        <begin position="193"/>
        <end position="210"/>
    </location>
</feature>
<accession>A0A6A5SI76</accession>
<dbReference type="SUPFAM" id="SSF54928">
    <property type="entry name" value="RNA-binding domain, RBD"/>
    <property type="match status" value="1"/>
</dbReference>
<sequence>MNRAKAALGNIGRAEDRVIRVVNFHFDAMATDVEDLFQGLTIIYQVRDINVRSHTDSVIYVLFATVNDRLLAEKLASQYLLDRAIKIQPAHSGTYKLSEDSTHFLGATEITAFKARKTGAGDATAATAFHLEQESYPALGAPPTLPSISAFDITSPKTELGAPKTLLNLASAFRDQTLPTGANGPPSAPETAPSDSLRSLPRSTSTSSPRNPEIGFIYGDMSLNTSQSPIKPSQPPPEHFRDTKERQPPRRAIPGTDRPGLVTTDSAQPGLNKPWSWGQTQADLNRRHTAMPSGFGLGRGFFGQIIDCPPIPRFPALRTNPLGAVGVCRARQPHPTIDTTSSLPQHWLHIKANASSVPPRRVWSLSSNEHPADSLLSEADWYGFMLNQARATRGALDARKTAADRINHEARRGGRREDRRGGAGSQ</sequence>
<dbReference type="OrthoDB" id="5382468at2759"/>
<dbReference type="InterPro" id="IPR035979">
    <property type="entry name" value="RBD_domain_sf"/>
</dbReference>